<feature type="transmembrane region" description="Helical" evidence="6">
    <location>
        <begin position="267"/>
        <end position="286"/>
    </location>
</feature>
<proteinExistence type="inferred from homology"/>
<sequence length="328" mass="34725">MTSLRQYAAVHTGRSTDTGKPRAFWWGCGLALLAVMIWAGNFVAARGLGDEVSPVALSFWRWTIATAVLVPFVARAPVAQWRLCRAHVGYLCLTGFLGVAAFNTLVYIAGRTTSATNLALLAVAAPVFIVLLARVLDRTPITGPQLAGTVIALGGVGALITGGTLIGLRWHSGDLWMLLGTLTFACYSLLVRRKPPELGNSVFLASIFGVGTLFLLPLYLGDLLLLGGRMPLDGRVLWSLLYVGVLSSAVAFAAWNRSIEIIGASRAGFLYYLTPVATALAAWLVLGERAGWVQGAAMLLIVCGVFVSNHAPTTGRTTSRGPETGPGK</sequence>
<feature type="transmembrane region" description="Helical" evidence="6">
    <location>
        <begin position="148"/>
        <end position="168"/>
    </location>
</feature>
<feature type="transmembrane region" description="Helical" evidence="6">
    <location>
        <begin position="236"/>
        <end position="255"/>
    </location>
</feature>
<evidence type="ECO:0000256" key="2">
    <source>
        <dbReference type="ARBA" id="ARBA00007362"/>
    </source>
</evidence>
<dbReference type="PANTHER" id="PTHR32322">
    <property type="entry name" value="INNER MEMBRANE TRANSPORTER"/>
    <property type="match status" value="1"/>
</dbReference>
<evidence type="ECO:0000259" key="7">
    <source>
        <dbReference type="Pfam" id="PF00892"/>
    </source>
</evidence>
<dbReference type="RefSeq" id="WP_184477761.1">
    <property type="nucleotide sequence ID" value="NZ_JACHIV010000001.1"/>
</dbReference>
<dbReference type="InterPro" id="IPR050638">
    <property type="entry name" value="AA-Vitamin_Transporters"/>
</dbReference>
<evidence type="ECO:0000256" key="6">
    <source>
        <dbReference type="SAM" id="Phobius"/>
    </source>
</evidence>
<evidence type="ECO:0000313" key="8">
    <source>
        <dbReference type="EMBL" id="MBB5067989.1"/>
    </source>
</evidence>
<dbReference type="AlphaFoldDB" id="A0A840NF92"/>
<dbReference type="InterPro" id="IPR000620">
    <property type="entry name" value="EamA_dom"/>
</dbReference>
<keyword evidence="3 6" id="KW-0812">Transmembrane</keyword>
<feature type="transmembrane region" description="Helical" evidence="6">
    <location>
        <begin position="90"/>
        <end position="109"/>
    </location>
</feature>
<dbReference type="SUPFAM" id="SSF103481">
    <property type="entry name" value="Multidrug resistance efflux transporter EmrE"/>
    <property type="match status" value="2"/>
</dbReference>
<comment type="caution">
    <text evidence="8">The sequence shown here is derived from an EMBL/GenBank/DDBJ whole genome shotgun (WGS) entry which is preliminary data.</text>
</comment>
<dbReference type="Pfam" id="PF00892">
    <property type="entry name" value="EamA"/>
    <property type="match status" value="2"/>
</dbReference>
<evidence type="ECO:0000313" key="9">
    <source>
        <dbReference type="Proteomes" id="UP000580474"/>
    </source>
</evidence>
<keyword evidence="5 6" id="KW-0472">Membrane</keyword>
<feature type="transmembrane region" description="Helical" evidence="6">
    <location>
        <begin position="202"/>
        <end position="220"/>
    </location>
</feature>
<accession>A0A840NF92</accession>
<name>A0A840NF92_9PSEU</name>
<feature type="transmembrane region" description="Helical" evidence="6">
    <location>
        <begin position="59"/>
        <end position="78"/>
    </location>
</feature>
<keyword evidence="4 6" id="KW-1133">Transmembrane helix</keyword>
<dbReference type="PANTHER" id="PTHR32322:SF2">
    <property type="entry name" value="EAMA DOMAIN-CONTAINING PROTEIN"/>
    <property type="match status" value="1"/>
</dbReference>
<protein>
    <submittedName>
        <fullName evidence="8">Drug/metabolite transporter (DMT)-like permease</fullName>
    </submittedName>
</protein>
<feature type="transmembrane region" description="Helical" evidence="6">
    <location>
        <begin position="23"/>
        <end position="39"/>
    </location>
</feature>
<dbReference type="Proteomes" id="UP000580474">
    <property type="component" value="Unassembled WGS sequence"/>
</dbReference>
<evidence type="ECO:0000256" key="1">
    <source>
        <dbReference type="ARBA" id="ARBA00004141"/>
    </source>
</evidence>
<feature type="domain" description="EamA" evidence="7">
    <location>
        <begin position="172"/>
        <end position="308"/>
    </location>
</feature>
<dbReference type="Gene3D" id="1.10.3730.20">
    <property type="match status" value="1"/>
</dbReference>
<keyword evidence="9" id="KW-1185">Reference proteome</keyword>
<dbReference type="EMBL" id="JACHIV010000001">
    <property type="protein sequence ID" value="MBB5067989.1"/>
    <property type="molecule type" value="Genomic_DNA"/>
</dbReference>
<gene>
    <name evidence="8" type="ORF">BJ969_001077</name>
</gene>
<organism evidence="8 9">
    <name type="scientific">Saccharopolyspora gloriosae</name>
    <dbReference type="NCBI Taxonomy" id="455344"/>
    <lineage>
        <taxon>Bacteria</taxon>
        <taxon>Bacillati</taxon>
        <taxon>Actinomycetota</taxon>
        <taxon>Actinomycetes</taxon>
        <taxon>Pseudonocardiales</taxon>
        <taxon>Pseudonocardiaceae</taxon>
        <taxon>Saccharopolyspora</taxon>
    </lineage>
</organism>
<feature type="transmembrane region" description="Helical" evidence="6">
    <location>
        <begin position="174"/>
        <end position="190"/>
    </location>
</feature>
<feature type="domain" description="EamA" evidence="7">
    <location>
        <begin position="25"/>
        <end position="158"/>
    </location>
</feature>
<comment type="subcellular location">
    <subcellularLocation>
        <location evidence="1">Membrane</location>
        <topology evidence="1">Multi-pass membrane protein</topology>
    </subcellularLocation>
</comment>
<dbReference type="GO" id="GO:0016020">
    <property type="term" value="C:membrane"/>
    <property type="evidence" value="ECO:0007669"/>
    <property type="project" value="UniProtKB-SubCell"/>
</dbReference>
<evidence type="ECO:0000256" key="5">
    <source>
        <dbReference type="ARBA" id="ARBA00023136"/>
    </source>
</evidence>
<evidence type="ECO:0000256" key="3">
    <source>
        <dbReference type="ARBA" id="ARBA00022692"/>
    </source>
</evidence>
<reference evidence="8 9" key="1">
    <citation type="submission" date="2020-08" db="EMBL/GenBank/DDBJ databases">
        <title>Sequencing the genomes of 1000 actinobacteria strains.</title>
        <authorList>
            <person name="Klenk H.-P."/>
        </authorList>
    </citation>
    <scope>NUCLEOTIDE SEQUENCE [LARGE SCALE GENOMIC DNA]</scope>
    <source>
        <strain evidence="8 9">DSM 45582</strain>
    </source>
</reference>
<dbReference type="InterPro" id="IPR037185">
    <property type="entry name" value="EmrE-like"/>
</dbReference>
<comment type="similarity">
    <text evidence="2">Belongs to the EamA transporter family.</text>
</comment>
<feature type="transmembrane region" description="Helical" evidence="6">
    <location>
        <begin position="115"/>
        <end position="136"/>
    </location>
</feature>
<feature type="transmembrane region" description="Helical" evidence="6">
    <location>
        <begin position="292"/>
        <end position="311"/>
    </location>
</feature>
<evidence type="ECO:0000256" key="4">
    <source>
        <dbReference type="ARBA" id="ARBA00022989"/>
    </source>
</evidence>